<feature type="non-terminal residue" evidence="5">
    <location>
        <position position="110"/>
    </location>
</feature>
<dbReference type="PANTHER" id="PTHR19282:SF515">
    <property type="entry name" value="TETRASPANIN"/>
    <property type="match status" value="1"/>
</dbReference>
<proteinExistence type="predicted"/>
<dbReference type="EMBL" id="QDEB01118316">
    <property type="protein sequence ID" value="RZB40498.1"/>
    <property type="molecule type" value="Genomic_DNA"/>
</dbReference>
<dbReference type="CDD" id="cd03127">
    <property type="entry name" value="tetraspanin_LEL"/>
    <property type="match status" value="1"/>
</dbReference>
<name>A0A482VBJ3_ASBVE</name>
<dbReference type="OrthoDB" id="71600at2759"/>
<dbReference type="Gene3D" id="1.10.1450.10">
    <property type="entry name" value="Tetraspanin"/>
    <property type="match status" value="1"/>
</dbReference>
<reference evidence="5 6" key="1">
    <citation type="submission" date="2017-03" db="EMBL/GenBank/DDBJ databases">
        <title>Genome of the blue death feigning beetle - Asbolus verrucosus.</title>
        <authorList>
            <person name="Rider S.D."/>
        </authorList>
    </citation>
    <scope>NUCLEOTIDE SEQUENCE [LARGE SCALE GENOMIC DNA]</scope>
    <source>
        <strain evidence="5">Butters</strain>
        <tissue evidence="5">Head and leg muscle</tissue>
    </source>
</reference>
<dbReference type="SUPFAM" id="SSF48652">
    <property type="entry name" value="Tetraspanin"/>
    <property type="match status" value="1"/>
</dbReference>
<dbReference type="InterPro" id="IPR008952">
    <property type="entry name" value="Tetraspanin_EC2_sf"/>
</dbReference>
<evidence type="ECO:0000256" key="3">
    <source>
        <dbReference type="ARBA" id="ARBA00022989"/>
    </source>
</evidence>
<keyword evidence="6" id="KW-1185">Reference proteome</keyword>
<dbReference type="InterPro" id="IPR018499">
    <property type="entry name" value="Tetraspanin/Peripherin"/>
</dbReference>
<sequence>VLGVLAIVKIKDEDDFFNYVKDLIEDLFNNTDAASIKAFRALQVQFKCCGVNNYTDYTLPDINGYHKSCCEYEVSPCFHPFPDGCAFAFTNEMKNNIVIIGYVAVGFAVV</sequence>
<dbReference type="GO" id="GO:0005886">
    <property type="term" value="C:plasma membrane"/>
    <property type="evidence" value="ECO:0007669"/>
    <property type="project" value="TreeGrafter"/>
</dbReference>
<dbReference type="Proteomes" id="UP000292052">
    <property type="component" value="Unassembled WGS sequence"/>
</dbReference>
<protein>
    <submittedName>
        <fullName evidence="5">Tetraspannin domain containing protein</fullName>
    </submittedName>
</protein>
<comment type="caution">
    <text evidence="5">The sequence shown here is derived from an EMBL/GenBank/DDBJ whole genome shotgun (WGS) entry which is preliminary data.</text>
</comment>
<dbReference type="AlphaFoldDB" id="A0A482VBJ3"/>
<dbReference type="Pfam" id="PF00335">
    <property type="entry name" value="Tetraspanin"/>
    <property type="match status" value="1"/>
</dbReference>
<keyword evidence="3" id="KW-1133">Transmembrane helix</keyword>
<comment type="subcellular location">
    <subcellularLocation>
        <location evidence="1">Membrane</location>
        <topology evidence="1">Multi-pass membrane protein</topology>
    </subcellularLocation>
</comment>
<evidence type="ECO:0000313" key="5">
    <source>
        <dbReference type="EMBL" id="RZB40498.1"/>
    </source>
</evidence>
<gene>
    <name evidence="5" type="ORF">BDFB_006788</name>
</gene>
<keyword evidence="4" id="KW-0472">Membrane</keyword>
<organism evidence="5 6">
    <name type="scientific">Asbolus verrucosus</name>
    <name type="common">Desert ironclad beetle</name>
    <dbReference type="NCBI Taxonomy" id="1661398"/>
    <lineage>
        <taxon>Eukaryota</taxon>
        <taxon>Metazoa</taxon>
        <taxon>Ecdysozoa</taxon>
        <taxon>Arthropoda</taxon>
        <taxon>Hexapoda</taxon>
        <taxon>Insecta</taxon>
        <taxon>Pterygota</taxon>
        <taxon>Neoptera</taxon>
        <taxon>Endopterygota</taxon>
        <taxon>Coleoptera</taxon>
        <taxon>Polyphaga</taxon>
        <taxon>Cucujiformia</taxon>
        <taxon>Tenebrionidae</taxon>
        <taxon>Pimeliinae</taxon>
        <taxon>Asbolus</taxon>
    </lineage>
</organism>
<evidence type="ECO:0000256" key="1">
    <source>
        <dbReference type="ARBA" id="ARBA00004141"/>
    </source>
</evidence>
<feature type="non-terminal residue" evidence="5">
    <location>
        <position position="1"/>
    </location>
</feature>
<dbReference type="PANTHER" id="PTHR19282">
    <property type="entry name" value="TETRASPANIN"/>
    <property type="match status" value="1"/>
</dbReference>
<evidence type="ECO:0000256" key="4">
    <source>
        <dbReference type="ARBA" id="ARBA00023136"/>
    </source>
</evidence>
<accession>A0A482VBJ3</accession>
<keyword evidence="2" id="KW-0812">Transmembrane</keyword>
<evidence type="ECO:0000256" key="2">
    <source>
        <dbReference type="ARBA" id="ARBA00022692"/>
    </source>
</evidence>
<evidence type="ECO:0000313" key="6">
    <source>
        <dbReference type="Proteomes" id="UP000292052"/>
    </source>
</evidence>